<feature type="signal peptide" evidence="2">
    <location>
        <begin position="1"/>
        <end position="20"/>
    </location>
</feature>
<accession>A0AAE0H0K0</accession>
<keyword evidence="2" id="KW-0732">Signal</keyword>
<keyword evidence="1" id="KW-1133">Transmembrane helix</keyword>
<gene>
    <name evidence="3" type="ORF">CYMTET_4869</name>
</gene>
<organism evidence="3 4">
    <name type="scientific">Cymbomonas tetramitiformis</name>
    <dbReference type="NCBI Taxonomy" id="36881"/>
    <lineage>
        <taxon>Eukaryota</taxon>
        <taxon>Viridiplantae</taxon>
        <taxon>Chlorophyta</taxon>
        <taxon>Pyramimonadophyceae</taxon>
        <taxon>Pyramimonadales</taxon>
        <taxon>Pyramimonadaceae</taxon>
        <taxon>Cymbomonas</taxon>
    </lineage>
</organism>
<feature type="chain" id="PRO_5042037274" evidence="2">
    <location>
        <begin position="21"/>
        <end position="281"/>
    </location>
</feature>
<dbReference type="Proteomes" id="UP001190700">
    <property type="component" value="Unassembled WGS sequence"/>
</dbReference>
<proteinExistence type="predicted"/>
<dbReference type="EMBL" id="LGRX02000780">
    <property type="protein sequence ID" value="KAK3287625.1"/>
    <property type="molecule type" value="Genomic_DNA"/>
</dbReference>
<reference evidence="3 4" key="1">
    <citation type="journal article" date="2015" name="Genome Biol. Evol.">
        <title>Comparative Genomics of a Bacterivorous Green Alga Reveals Evolutionary Causalities and Consequences of Phago-Mixotrophic Mode of Nutrition.</title>
        <authorList>
            <person name="Burns J.A."/>
            <person name="Paasch A."/>
            <person name="Narechania A."/>
            <person name="Kim E."/>
        </authorList>
    </citation>
    <scope>NUCLEOTIDE SEQUENCE [LARGE SCALE GENOMIC DNA]</scope>
    <source>
        <strain evidence="3 4">PLY_AMNH</strain>
    </source>
</reference>
<feature type="transmembrane region" description="Helical" evidence="1">
    <location>
        <begin position="136"/>
        <end position="156"/>
    </location>
</feature>
<name>A0AAE0H0K0_9CHLO</name>
<evidence type="ECO:0000256" key="2">
    <source>
        <dbReference type="SAM" id="SignalP"/>
    </source>
</evidence>
<keyword evidence="1" id="KW-0812">Transmembrane</keyword>
<evidence type="ECO:0000256" key="1">
    <source>
        <dbReference type="SAM" id="Phobius"/>
    </source>
</evidence>
<evidence type="ECO:0000313" key="3">
    <source>
        <dbReference type="EMBL" id="KAK3287625.1"/>
    </source>
</evidence>
<feature type="transmembrane region" description="Helical" evidence="1">
    <location>
        <begin position="106"/>
        <end position="124"/>
    </location>
</feature>
<comment type="caution">
    <text evidence="3">The sequence shown here is derived from an EMBL/GenBank/DDBJ whole genome shotgun (WGS) entry which is preliminary data.</text>
</comment>
<sequence length="281" mass="31290">MICKFTGLVIFLTLCASGSAYDDGSSLKMQYEDLKLSALKFQQRGFSADKRDADRIKQFAEFSKKDFEPIEQTALWQLAANMGADQELSAMLVQIPGITLQERVATLYRAGGFLLFTIICFFGIRSFGITTCMVQATLQACCLTALCQYIGFFVLLSPVVRVACEVTWYLESAPELVMLMFSGMMVMHFVVTLLLRFRSIVGPVEGLRGWLALGVCGGPEGAGPAACAGAVRHRFCGKSDRLVGAGPVESRIRRVEDQVRNLSQSLQKREYWMHHYNEEDE</sequence>
<keyword evidence="1" id="KW-0472">Membrane</keyword>
<feature type="transmembrane region" description="Helical" evidence="1">
    <location>
        <begin position="176"/>
        <end position="195"/>
    </location>
</feature>
<dbReference type="AlphaFoldDB" id="A0AAE0H0K0"/>
<keyword evidence="4" id="KW-1185">Reference proteome</keyword>
<evidence type="ECO:0000313" key="4">
    <source>
        <dbReference type="Proteomes" id="UP001190700"/>
    </source>
</evidence>
<protein>
    <submittedName>
        <fullName evidence="3">Uncharacterized protein</fullName>
    </submittedName>
</protein>